<dbReference type="SUPFAM" id="SSF141259">
    <property type="entry name" value="CarD-like"/>
    <property type="match status" value="1"/>
</dbReference>
<dbReference type="Gene3D" id="3.30.2060.10">
    <property type="entry name" value="Penicillin-binding protein 1b domain"/>
    <property type="match status" value="1"/>
</dbReference>
<dbReference type="EC" id="3.6.4.-" evidence="9"/>
<dbReference type="SUPFAM" id="SSF143517">
    <property type="entry name" value="TRCF domain-like"/>
    <property type="match status" value="1"/>
</dbReference>
<dbReference type="InterPro" id="IPR037235">
    <property type="entry name" value="TRCF-like_C_D7"/>
</dbReference>
<comment type="function">
    <text evidence="9">Couples transcription and DNA repair by recognizing RNA polymerase (RNAP) stalled at DNA lesions. Mediates ATP-dependent release of RNAP and its truncated transcript from the DNA, and recruitment of nucleotide excision repair machinery to the damaged site.</text>
</comment>
<evidence type="ECO:0000256" key="1">
    <source>
        <dbReference type="ARBA" id="ARBA00022490"/>
    </source>
</evidence>
<dbReference type="PANTHER" id="PTHR47964">
    <property type="entry name" value="ATP-DEPENDENT DNA HELICASE HOMOLOG RECG, CHLOROPLASTIC"/>
    <property type="match status" value="1"/>
</dbReference>
<comment type="similarity">
    <text evidence="9">In the N-terminal section; belongs to the UvrB family.</text>
</comment>
<evidence type="ECO:0000256" key="6">
    <source>
        <dbReference type="ARBA" id="ARBA00022840"/>
    </source>
</evidence>
<keyword evidence="13" id="KW-1185">Reference proteome</keyword>
<dbReference type="RefSeq" id="WP_186982005.1">
    <property type="nucleotide sequence ID" value="NZ_JACOQH010000003.1"/>
</dbReference>
<comment type="subcellular location">
    <subcellularLocation>
        <location evidence="9">Cytoplasm</location>
    </subcellularLocation>
</comment>
<reference evidence="12 13" key="1">
    <citation type="submission" date="2020-08" db="EMBL/GenBank/DDBJ databases">
        <title>Genome public.</title>
        <authorList>
            <person name="Liu C."/>
            <person name="Sun Q."/>
        </authorList>
    </citation>
    <scope>NUCLEOTIDE SEQUENCE [LARGE SCALE GENOMIC DNA]</scope>
    <source>
        <strain evidence="12 13">BX0805</strain>
    </source>
</reference>
<feature type="domain" description="Helicase ATP-binding" evidence="10">
    <location>
        <begin position="641"/>
        <end position="802"/>
    </location>
</feature>
<dbReference type="SMART" id="SM01058">
    <property type="entry name" value="CarD_TRCF"/>
    <property type="match status" value="1"/>
</dbReference>
<dbReference type="EMBL" id="JACOQH010000003">
    <property type="protein sequence ID" value="MBC5753502.1"/>
    <property type="molecule type" value="Genomic_DNA"/>
</dbReference>
<dbReference type="Pfam" id="PF00270">
    <property type="entry name" value="DEAD"/>
    <property type="match status" value="1"/>
</dbReference>
<evidence type="ECO:0000313" key="12">
    <source>
        <dbReference type="EMBL" id="MBC5753502.1"/>
    </source>
</evidence>
<evidence type="ECO:0000256" key="4">
    <source>
        <dbReference type="ARBA" id="ARBA00022801"/>
    </source>
</evidence>
<keyword evidence="6 9" id="KW-0067">ATP-binding</keyword>
<dbReference type="InterPro" id="IPR047112">
    <property type="entry name" value="RecG/Mfd"/>
</dbReference>
<evidence type="ECO:0000256" key="2">
    <source>
        <dbReference type="ARBA" id="ARBA00022741"/>
    </source>
</evidence>
<evidence type="ECO:0000259" key="10">
    <source>
        <dbReference type="PROSITE" id="PS51192"/>
    </source>
</evidence>
<keyword evidence="3 9" id="KW-0227">DNA damage</keyword>
<comment type="caution">
    <text evidence="12">The sequence shown here is derived from an EMBL/GenBank/DDBJ whole genome shotgun (WGS) entry which is preliminary data.</text>
</comment>
<sequence length="1191" mass="135692">MDTFKKPLEELKDYSDLIESLKKDSGFFAVSGCIDAEKPHLIYGAGSGMKNRIVVAASEQKAKELCEEYRFFEKEAVYFPAKDILFYQADIHGNLLTQERIRTLKAVSEQTGVTVFTTFDALMNEMAEPKSFTAAVKKFKIGDTVNLQELEKELVEMGYVRGYQVEAAGEFAVRGGILDIYPFTEENPLRMELWGDEVDSLRNFDVESQRMIENLDEITVYPACEFILSGEMREKGIQKLRAESKKVQEQFRQEMKTEEAYRVKTATEGFIEELTEGGGSVDADVYLSYFTDRTVSLLSYFEKEDTVVFLDELQRCVEKGNVTEKEFSESMKQRLEKGYILPGQMKALFTCRQILAELSSRKCVGLASLETKEKDFEIKARFAVSTRSVNPYNSSFELLVKDLKRYKEKGYRVILLSGSRTRAEHLAGDLMEEGLNSYYSDDFSREVKPGEIMTAYGKVKRGYEYPLIKFVVISESDIFGAEKKKKKRRRIYEGEKIQSFSDLSIGDYVVHENHGLGIYRGIEKVEVDKTVKDYIKIEYAKGGNLYILATQLDLIQKYAGSDAKKPKLNQLGTQEWNRTKTKVRGAVKEIAGDLVKLYAARQEKEGFVYSPDTVWQREFEEMFPFEETEDQEFAIEATKKDMESKKIMDRLICGDVGYGKTEVAIRAAFKAVQDGKQVVYLVPTTILAQQHYNTFAQRMKDFPVRVDLLCRFRTAGEQKKTIEDLKKGMVDIVIGTHRVLSKDVVFKDLGLLIVDEEQRFGVGHKEKIKQLKNNVDVLTLTATPIPRTLHMSLIGIRDMSVLEEPPMDRMPIQTYVMEYNEELVREAIMREMARGGQVYYVFNRVNQIADVAVKIASLVPDANVAFAHGQMKEKELEDIMYGFINGEIDVLVSTTIIETGLDISNVNTMIIQDADNLGLSQLYQLRGRVGRSNRTAYAFLMYKRDKMLKEIAEKRLAAIKEFTELGSGFKIAMRDLEIRGAGNLLGAEQHGHMEAVGYDLYCKMLNEAVKEAKGIAGEEHFDTSIDIDMDAYIPASYIPNEYQKLDIYKRIAGIETEEEKDEMIEELIDRFGEPPRSVNNLLLIAQLKAKAHAGYFTEVTQRGDEIKFVLYEKAAVDPAKIPELVQSYENRVTFTADSKAPYFVYRLNYNSRQKGEDAGEVIAQFLDRAHETLAGGNKKHYNEASDTGKEP</sequence>
<protein>
    <recommendedName>
        <fullName evidence="9">Transcription-repair-coupling factor</fullName>
        <shortName evidence="9">TRCF</shortName>
        <ecNumber evidence="9">3.6.4.-</ecNumber>
    </recommendedName>
</protein>
<evidence type="ECO:0000313" key="13">
    <source>
        <dbReference type="Proteomes" id="UP000621540"/>
    </source>
</evidence>
<keyword evidence="5" id="KW-0347">Helicase</keyword>
<dbReference type="SMART" id="SM00490">
    <property type="entry name" value="HELICc"/>
    <property type="match status" value="1"/>
</dbReference>
<evidence type="ECO:0000256" key="9">
    <source>
        <dbReference type="HAMAP-Rule" id="MF_00969"/>
    </source>
</evidence>
<dbReference type="InterPro" id="IPR027417">
    <property type="entry name" value="P-loop_NTPase"/>
</dbReference>
<evidence type="ECO:0000256" key="5">
    <source>
        <dbReference type="ARBA" id="ARBA00022806"/>
    </source>
</evidence>
<evidence type="ECO:0000259" key="11">
    <source>
        <dbReference type="PROSITE" id="PS51194"/>
    </source>
</evidence>
<keyword evidence="4 9" id="KW-0378">Hydrolase</keyword>
<dbReference type="HAMAP" id="MF_00969">
    <property type="entry name" value="TRCF"/>
    <property type="match status" value="1"/>
</dbReference>
<dbReference type="PROSITE" id="PS51194">
    <property type="entry name" value="HELICASE_CTER"/>
    <property type="match status" value="1"/>
</dbReference>
<feature type="domain" description="Helicase C-terminal" evidence="11">
    <location>
        <begin position="811"/>
        <end position="977"/>
    </location>
</feature>
<gene>
    <name evidence="9 12" type="primary">mfd</name>
    <name evidence="12" type="ORF">H8Z76_05575</name>
</gene>
<dbReference type="Gene3D" id="3.40.50.300">
    <property type="entry name" value="P-loop containing nucleotide triphosphate hydrolases"/>
    <property type="match status" value="2"/>
</dbReference>
<dbReference type="InterPro" id="IPR004576">
    <property type="entry name" value="Mfd"/>
</dbReference>
<keyword evidence="1 9" id="KW-0963">Cytoplasm</keyword>
<dbReference type="Gene3D" id="3.90.1150.50">
    <property type="entry name" value="Transcription-repair-coupling factor, D7 domain"/>
    <property type="match status" value="1"/>
</dbReference>
<dbReference type="Pfam" id="PF17757">
    <property type="entry name" value="UvrB_inter"/>
    <property type="match status" value="1"/>
</dbReference>
<dbReference type="InterPro" id="IPR001650">
    <property type="entry name" value="Helicase_C-like"/>
</dbReference>
<dbReference type="InterPro" id="IPR005118">
    <property type="entry name" value="TRCF_C"/>
</dbReference>
<organism evidence="12 13">
    <name type="scientific">Roseburia yibonii</name>
    <dbReference type="NCBI Taxonomy" id="2763063"/>
    <lineage>
        <taxon>Bacteria</taxon>
        <taxon>Bacillati</taxon>
        <taxon>Bacillota</taxon>
        <taxon>Clostridia</taxon>
        <taxon>Lachnospirales</taxon>
        <taxon>Lachnospiraceae</taxon>
        <taxon>Roseburia</taxon>
    </lineage>
</organism>
<evidence type="ECO:0000256" key="8">
    <source>
        <dbReference type="ARBA" id="ARBA00023204"/>
    </source>
</evidence>
<dbReference type="SMART" id="SM00982">
    <property type="entry name" value="TRCF"/>
    <property type="match status" value="1"/>
</dbReference>
<dbReference type="InterPro" id="IPR011545">
    <property type="entry name" value="DEAD/DEAH_box_helicase_dom"/>
</dbReference>
<evidence type="ECO:0000256" key="7">
    <source>
        <dbReference type="ARBA" id="ARBA00023125"/>
    </source>
</evidence>
<dbReference type="SMART" id="SM00487">
    <property type="entry name" value="DEXDc"/>
    <property type="match status" value="1"/>
</dbReference>
<dbReference type="NCBIfam" id="TIGR00580">
    <property type="entry name" value="mfd"/>
    <property type="match status" value="1"/>
</dbReference>
<dbReference type="InterPro" id="IPR014001">
    <property type="entry name" value="Helicase_ATP-bd"/>
</dbReference>
<dbReference type="InterPro" id="IPR036101">
    <property type="entry name" value="CarD-like/TRCF_RID_sf"/>
</dbReference>
<dbReference type="Proteomes" id="UP000621540">
    <property type="component" value="Unassembled WGS sequence"/>
</dbReference>
<dbReference type="SUPFAM" id="SSF52540">
    <property type="entry name" value="P-loop containing nucleoside triphosphate hydrolases"/>
    <property type="match status" value="3"/>
</dbReference>
<evidence type="ECO:0000256" key="3">
    <source>
        <dbReference type="ARBA" id="ARBA00022763"/>
    </source>
</evidence>
<keyword evidence="8 9" id="KW-0234">DNA repair</keyword>
<dbReference type="CDD" id="cd17991">
    <property type="entry name" value="DEXHc_TRCF"/>
    <property type="match status" value="1"/>
</dbReference>
<dbReference type="Pfam" id="PF03461">
    <property type="entry name" value="TRCF"/>
    <property type="match status" value="1"/>
</dbReference>
<accession>A0ABR7I9D7</accession>
<dbReference type="Pfam" id="PF02559">
    <property type="entry name" value="CarD_TRCF_RID"/>
    <property type="match status" value="1"/>
</dbReference>
<keyword evidence="7 9" id="KW-0238">DNA-binding</keyword>
<dbReference type="InterPro" id="IPR041471">
    <property type="entry name" value="UvrB_inter"/>
</dbReference>
<dbReference type="PROSITE" id="PS51192">
    <property type="entry name" value="HELICASE_ATP_BIND_1"/>
    <property type="match status" value="1"/>
</dbReference>
<dbReference type="Gene3D" id="3.40.50.11180">
    <property type="match status" value="1"/>
</dbReference>
<proteinExistence type="inferred from homology"/>
<dbReference type="InterPro" id="IPR003711">
    <property type="entry name" value="CarD-like/TRCF_RID"/>
</dbReference>
<comment type="similarity">
    <text evidence="9">In the C-terminal section; belongs to the helicase family. RecG subfamily.</text>
</comment>
<keyword evidence="2 9" id="KW-0547">Nucleotide-binding</keyword>
<dbReference type="Pfam" id="PF00271">
    <property type="entry name" value="Helicase_C"/>
    <property type="match status" value="1"/>
</dbReference>
<dbReference type="Gene3D" id="2.40.10.170">
    <property type="match status" value="1"/>
</dbReference>
<dbReference type="PANTHER" id="PTHR47964:SF1">
    <property type="entry name" value="ATP-DEPENDENT DNA HELICASE HOMOLOG RECG, CHLOROPLASTIC"/>
    <property type="match status" value="1"/>
</dbReference>
<name>A0ABR7I9D7_9FIRM</name>